<dbReference type="InterPro" id="IPR023577">
    <property type="entry name" value="CYTH_domain"/>
</dbReference>
<dbReference type="Pfam" id="PF01928">
    <property type="entry name" value="CYTH"/>
    <property type="match status" value="1"/>
</dbReference>
<dbReference type="OrthoDB" id="3034217at2"/>
<dbReference type="InterPro" id="IPR033469">
    <property type="entry name" value="CYTH-like_dom_sf"/>
</dbReference>
<feature type="domain" description="CYTH" evidence="1">
    <location>
        <begin position="3"/>
        <end position="202"/>
    </location>
</feature>
<dbReference type="SMART" id="SM00880">
    <property type="entry name" value="CHAD"/>
    <property type="match status" value="1"/>
</dbReference>
<dbReference type="SMART" id="SM01118">
    <property type="entry name" value="CYTH"/>
    <property type="match status" value="1"/>
</dbReference>
<dbReference type="PANTHER" id="PTHR39569">
    <property type="entry name" value="INORGANIC TRIPHOSPHATASE"/>
    <property type="match status" value="1"/>
</dbReference>
<reference evidence="3 4" key="1">
    <citation type="journal article" date="2018" name="Int. J. Syst. Evol. Microbiol.">
        <title>Methylomusa anaerophila gen. nov., sp. nov., an anaerobic methanol-utilizing bacterium isolated from a microbial fuel cell.</title>
        <authorList>
            <person name="Amano N."/>
            <person name="Yamamuro A."/>
            <person name="Miyahara M."/>
            <person name="Kouzuma A."/>
            <person name="Abe T."/>
            <person name="Watanabe K."/>
        </authorList>
    </citation>
    <scope>NUCLEOTIDE SEQUENCE [LARGE SCALE GENOMIC DNA]</scope>
    <source>
        <strain evidence="3 4">MMFC1</strain>
    </source>
</reference>
<dbReference type="CDD" id="cd07756">
    <property type="entry name" value="CYTH-like_Pase_CHAD"/>
    <property type="match status" value="1"/>
</dbReference>
<dbReference type="GO" id="GO:0050355">
    <property type="term" value="F:inorganic triphosphate phosphatase activity"/>
    <property type="evidence" value="ECO:0007669"/>
    <property type="project" value="InterPro"/>
</dbReference>
<name>A0A348AJJ6_9FIRM</name>
<dbReference type="GO" id="GO:0046872">
    <property type="term" value="F:metal ion binding"/>
    <property type="evidence" value="ECO:0007669"/>
    <property type="project" value="TreeGrafter"/>
</dbReference>
<dbReference type="RefSeq" id="WP_126308290.1">
    <property type="nucleotide sequence ID" value="NZ_AP018449.1"/>
</dbReference>
<organism evidence="3 4">
    <name type="scientific">Methylomusa anaerophila</name>
    <dbReference type="NCBI Taxonomy" id="1930071"/>
    <lineage>
        <taxon>Bacteria</taxon>
        <taxon>Bacillati</taxon>
        <taxon>Bacillota</taxon>
        <taxon>Negativicutes</taxon>
        <taxon>Selenomonadales</taxon>
        <taxon>Sporomusaceae</taxon>
        <taxon>Methylomusa</taxon>
    </lineage>
</organism>
<dbReference type="InterPro" id="IPR038186">
    <property type="entry name" value="CHAD_dom_sf"/>
</dbReference>
<protein>
    <submittedName>
        <fullName evidence="3">CHAD domain protein</fullName>
    </submittedName>
</protein>
<dbReference type="InterPro" id="IPR007899">
    <property type="entry name" value="CHAD_dom"/>
</dbReference>
<sequence>MPNIESELKLKITDPSCLPELLKSQLLQSLAQQPGRKETLDTTYYDTRNHSLLNSRLSYRLRRHEENWTATIKADGSSDGGLHQRTEFNAVVHDPQPNIEPFADTPIGPRLKELLAEEELAPIFGTRFDRYIFDLVAADGSEIELAIDDGEIVAGDSRQKLLELELKSGASLALIRLGAELAKHFPLLPEQHSKLYRAIQLAGIDDGFPKDPPAPLPLHKESAQAPVLSTLSLQIIHQIHLVIAAQHAFLADSADPETLHDLRISLRRLRVLLSFAKPLLPAEEITDWQTSLRQWSNSLGPVRDLDVLYETWLMLNNHLPNHPDPISQALTAAFTEKRTQLVAEIYNSVSRGYSTPLLLGLWVWTAEWPDRYSEQNNASLLLFIVGRLNNWLKQFVEAGSKVDLSDETAVHQLRIQGKKIRYAMEVFAPILPGRSANFTKRLKSLQDNLGLLRDTQSTIGQLNKLVKASSSRKLHNDSGLLLGWQLSHSLHAKAEFEEIWTKMKKSCRKWLAKHSDDS</sequence>
<dbReference type="Gene3D" id="1.40.20.10">
    <property type="entry name" value="CHAD domain"/>
    <property type="match status" value="1"/>
</dbReference>
<dbReference type="SUPFAM" id="SSF55154">
    <property type="entry name" value="CYTH-like phosphatases"/>
    <property type="match status" value="1"/>
</dbReference>
<evidence type="ECO:0000259" key="1">
    <source>
        <dbReference type="PROSITE" id="PS51707"/>
    </source>
</evidence>
<keyword evidence="4" id="KW-1185">Reference proteome</keyword>
<accession>A0A348AJJ6</accession>
<dbReference type="AlphaFoldDB" id="A0A348AJJ6"/>
<evidence type="ECO:0000259" key="2">
    <source>
        <dbReference type="PROSITE" id="PS51708"/>
    </source>
</evidence>
<dbReference type="InterPro" id="IPR039013">
    <property type="entry name" value="YgiF"/>
</dbReference>
<proteinExistence type="predicted"/>
<dbReference type="Pfam" id="PF05235">
    <property type="entry name" value="CHAD"/>
    <property type="match status" value="1"/>
</dbReference>
<dbReference type="KEGG" id="mana:MAMMFC1_01915"/>
<evidence type="ECO:0000313" key="4">
    <source>
        <dbReference type="Proteomes" id="UP000276437"/>
    </source>
</evidence>
<dbReference type="PROSITE" id="PS51707">
    <property type="entry name" value="CYTH"/>
    <property type="match status" value="1"/>
</dbReference>
<feature type="domain" description="CHAD" evidence="2">
    <location>
        <begin position="220"/>
        <end position="505"/>
    </location>
</feature>
<dbReference type="PROSITE" id="PS51708">
    <property type="entry name" value="CHAD"/>
    <property type="match status" value="1"/>
</dbReference>
<dbReference type="EMBL" id="AP018449">
    <property type="protein sequence ID" value="BBB91244.1"/>
    <property type="molecule type" value="Genomic_DNA"/>
</dbReference>
<dbReference type="Proteomes" id="UP000276437">
    <property type="component" value="Chromosome"/>
</dbReference>
<gene>
    <name evidence="3" type="ORF">MAMMFC1_01915</name>
</gene>
<evidence type="ECO:0000313" key="3">
    <source>
        <dbReference type="EMBL" id="BBB91244.1"/>
    </source>
</evidence>
<dbReference type="PANTHER" id="PTHR39569:SF1">
    <property type="entry name" value="INORGANIC TRIPHOSPHATASE"/>
    <property type="match status" value="1"/>
</dbReference>
<dbReference type="Gene3D" id="2.40.320.10">
    <property type="entry name" value="Hypothetical Protein Pfu-838710-001"/>
    <property type="match status" value="1"/>
</dbReference>